<dbReference type="Proteomes" id="UP000030758">
    <property type="component" value="Unassembled WGS sequence"/>
</dbReference>
<proteinExistence type="predicted"/>
<dbReference type="SUPFAM" id="SSF56672">
    <property type="entry name" value="DNA/RNA polymerases"/>
    <property type="match status" value="1"/>
</dbReference>
<protein>
    <submittedName>
        <fullName evidence="2">Uncharacterized protein</fullName>
    </submittedName>
</protein>
<dbReference type="AlphaFoldDB" id="A0A085NC48"/>
<dbReference type="EMBL" id="KL367519">
    <property type="protein sequence ID" value="KFD67044.1"/>
    <property type="molecule type" value="Genomic_DNA"/>
</dbReference>
<evidence type="ECO:0000313" key="1">
    <source>
        <dbReference type="EMBL" id="KFD51896.1"/>
    </source>
</evidence>
<gene>
    <name evidence="1" type="ORF">M513_07225</name>
    <name evidence="2" type="ORF">M514_07225</name>
</gene>
<evidence type="ECO:0000313" key="3">
    <source>
        <dbReference type="Proteomes" id="UP000030764"/>
    </source>
</evidence>
<organism evidence="2">
    <name type="scientific">Trichuris suis</name>
    <name type="common">pig whipworm</name>
    <dbReference type="NCBI Taxonomy" id="68888"/>
    <lineage>
        <taxon>Eukaryota</taxon>
        <taxon>Metazoa</taxon>
        <taxon>Ecdysozoa</taxon>
        <taxon>Nematoda</taxon>
        <taxon>Enoplea</taxon>
        <taxon>Dorylaimia</taxon>
        <taxon>Trichinellida</taxon>
        <taxon>Trichuridae</taxon>
        <taxon>Trichuris</taxon>
    </lineage>
</organism>
<dbReference type="InterPro" id="IPR008042">
    <property type="entry name" value="Retrotrans_Pao"/>
</dbReference>
<dbReference type="InterPro" id="IPR043502">
    <property type="entry name" value="DNA/RNA_pol_sf"/>
</dbReference>
<dbReference type="PANTHER" id="PTHR47331:SF1">
    <property type="entry name" value="GAG-LIKE PROTEIN"/>
    <property type="match status" value="1"/>
</dbReference>
<dbReference type="CDD" id="cd01644">
    <property type="entry name" value="RT_pepA17"/>
    <property type="match status" value="1"/>
</dbReference>
<reference evidence="2 3" key="1">
    <citation type="journal article" date="2014" name="Nat. Genet.">
        <title>Genome and transcriptome of the porcine whipworm Trichuris suis.</title>
        <authorList>
            <person name="Jex A.R."/>
            <person name="Nejsum P."/>
            <person name="Schwarz E.M."/>
            <person name="Hu L."/>
            <person name="Young N.D."/>
            <person name="Hall R.S."/>
            <person name="Korhonen P.K."/>
            <person name="Liao S."/>
            <person name="Thamsborg S."/>
            <person name="Xia J."/>
            <person name="Xu P."/>
            <person name="Wang S."/>
            <person name="Scheerlinck J.P."/>
            <person name="Hofmann A."/>
            <person name="Sternberg P.W."/>
            <person name="Wang J."/>
            <person name="Gasser R.B."/>
        </authorList>
    </citation>
    <scope>NUCLEOTIDE SEQUENCE [LARGE SCALE GENOMIC DNA]</scope>
    <source>
        <strain evidence="2">DCEP-RM93F</strain>
        <strain evidence="1">DCEP-RM93M</strain>
    </source>
</reference>
<dbReference type="PANTHER" id="PTHR47331">
    <property type="entry name" value="PHD-TYPE DOMAIN-CONTAINING PROTEIN"/>
    <property type="match status" value="1"/>
</dbReference>
<dbReference type="EMBL" id="KL363234">
    <property type="protein sequence ID" value="KFD51896.1"/>
    <property type="molecule type" value="Genomic_DNA"/>
</dbReference>
<dbReference type="Proteomes" id="UP000030764">
    <property type="component" value="Unassembled WGS sequence"/>
</dbReference>
<keyword evidence="3" id="KW-1185">Reference proteome</keyword>
<accession>A0A085NC48</accession>
<sequence length="349" mass="40293">MLPDDSLALTILRKSIRLTGNRYELGMLWKSPQLCLPDNEAAMLRRFYNAERRVMRQPWLARAYTKAMEETLKLHHAERIVAKRSHTAARVWFLPHHTVFSPQQPEKIRIAFNASARHKGLSMNDCLFKGPDFLTDLSGLLLRFRYRRVPLSEGVEKMYHQVEVPEMDRSAFRFFWRTPGSETKPAVYQMRVHVFSVASSPSCCIYPLRQAAEDYRSIYPDAADRILNHMYVDNLLDSVDLSKQTTAILSKSGFPLRKWAPSSRQVLAKIPRSERANPQLDLTQEVLGEEKTLGLLWDCEEDVHCFNFSPSSNHTPTKRQILNISARVFDPLRLISPVTITARILLQEL</sequence>
<evidence type="ECO:0000313" key="2">
    <source>
        <dbReference type="EMBL" id="KFD67044.1"/>
    </source>
</evidence>
<dbReference type="Pfam" id="PF05380">
    <property type="entry name" value="Peptidase_A17"/>
    <property type="match status" value="1"/>
</dbReference>
<name>A0A085NC48_9BILA</name>